<protein>
    <submittedName>
        <fullName evidence="1">Uncharacterized protein</fullName>
    </submittedName>
</protein>
<organism evidence="1">
    <name type="scientific">marine metagenome</name>
    <dbReference type="NCBI Taxonomy" id="408172"/>
    <lineage>
        <taxon>unclassified sequences</taxon>
        <taxon>metagenomes</taxon>
        <taxon>ecological metagenomes</taxon>
    </lineage>
</organism>
<gene>
    <name evidence="1" type="ORF">METZ01_LOCUS82869</name>
</gene>
<dbReference type="EMBL" id="UINC01006852">
    <property type="protein sequence ID" value="SVA30015.1"/>
    <property type="molecule type" value="Genomic_DNA"/>
</dbReference>
<sequence>VHGVALALLVAAVAALVGSGIRRRWREPIAFGPWRCLGTLVAGVS</sequence>
<accession>A0A381UPC9</accession>
<evidence type="ECO:0000313" key="1">
    <source>
        <dbReference type="EMBL" id="SVA30015.1"/>
    </source>
</evidence>
<name>A0A381UPC9_9ZZZZ</name>
<feature type="non-terminal residue" evidence="1">
    <location>
        <position position="1"/>
    </location>
</feature>
<proteinExistence type="predicted"/>
<reference evidence="1" key="1">
    <citation type="submission" date="2018-05" db="EMBL/GenBank/DDBJ databases">
        <authorList>
            <person name="Lanie J.A."/>
            <person name="Ng W.-L."/>
            <person name="Kazmierczak K.M."/>
            <person name="Andrzejewski T.M."/>
            <person name="Davidsen T.M."/>
            <person name="Wayne K.J."/>
            <person name="Tettelin H."/>
            <person name="Glass J.I."/>
            <person name="Rusch D."/>
            <person name="Podicherti R."/>
            <person name="Tsui H.-C.T."/>
            <person name="Winkler M.E."/>
        </authorList>
    </citation>
    <scope>NUCLEOTIDE SEQUENCE</scope>
</reference>
<dbReference type="AlphaFoldDB" id="A0A381UPC9"/>